<reference evidence="1" key="1">
    <citation type="submission" date="2014-09" db="EMBL/GenBank/DDBJ databases">
        <authorList>
            <person name="Magalhaes I.L.F."/>
            <person name="Oliveira U."/>
            <person name="Santos F.R."/>
            <person name="Vidigal T.H.D.A."/>
            <person name="Brescovit A.D."/>
            <person name="Santos A.J."/>
        </authorList>
    </citation>
    <scope>NUCLEOTIDE SEQUENCE</scope>
    <source>
        <tissue evidence="1">Shoot tissue taken approximately 20 cm above the soil surface</tissue>
    </source>
</reference>
<proteinExistence type="predicted"/>
<evidence type="ECO:0000313" key="1">
    <source>
        <dbReference type="EMBL" id="JAD38041.1"/>
    </source>
</evidence>
<name>A0A0A8ZGV5_ARUDO</name>
<reference evidence="1" key="2">
    <citation type="journal article" date="2015" name="Data Brief">
        <title>Shoot transcriptome of the giant reed, Arundo donax.</title>
        <authorList>
            <person name="Barrero R.A."/>
            <person name="Guerrero F.D."/>
            <person name="Moolhuijzen P."/>
            <person name="Goolsby J.A."/>
            <person name="Tidwell J."/>
            <person name="Bellgard S.E."/>
            <person name="Bellgard M.I."/>
        </authorList>
    </citation>
    <scope>NUCLEOTIDE SEQUENCE</scope>
    <source>
        <tissue evidence="1">Shoot tissue taken approximately 20 cm above the soil surface</tissue>
    </source>
</reference>
<protein>
    <submittedName>
        <fullName evidence="1">Uncharacterized protein</fullName>
    </submittedName>
</protein>
<dbReference type="EMBL" id="GBRH01259854">
    <property type="protein sequence ID" value="JAD38041.1"/>
    <property type="molecule type" value="Transcribed_RNA"/>
</dbReference>
<sequence length="66" mass="7635">MWSQYKKSCISLLDSYSRLPLLSLQLPCTPCFPSSINSDHGREYQTSRILINFENNHVEKIKNSDS</sequence>
<accession>A0A0A8ZGV5</accession>
<organism evidence="1">
    <name type="scientific">Arundo donax</name>
    <name type="common">Giant reed</name>
    <name type="synonym">Donax arundinaceus</name>
    <dbReference type="NCBI Taxonomy" id="35708"/>
    <lineage>
        <taxon>Eukaryota</taxon>
        <taxon>Viridiplantae</taxon>
        <taxon>Streptophyta</taxon>
        <taxon>Embryophyta</taxon>
        <taxon>Tracheophyta</taxon>
        <taxon>Spermatophyta</taxon>
        <taxon>Magnoliopsida</taxon>
        <taxon>Liliopsida</taxon>
        <taxon>Poales</taxon>
        <taxon>Poaceae</taxon>
        <taxon>PACMAD clade</taxon>
        <taxon>Arundinoideae</taxon>
        <taxon>Arundineae</taxon>
        <taxon>Arundo</taxon>
    </lineage>
</organism>
<dbReference type="AlphaFoldDB" id="A0A0A8ZGV5"/>